<organism evidence="2 3">
    <name type="scientific">Catenaria anguillulae PL171</name>
    <dbReference type="NCBI Taxonomy" id="765915"/>
    <lineage>
        <taxon>Eukaryota</taxon>
        <taxon>Fungi</taxon>
        <taxon>Fungi incertae sedis</taxon>
        <taxon>Blastocladiomycota</taxon>
        <taxon>Blastocladiomycetes</taxon>
        <taxon>Blastocladiales</taxon>
        <taxon>Catenariaceae</taxon>
        <taxon>Catenaria</taxon>
    </lineage>
</organism>
<sequence length="255" mass="28636">MEAAAAALNIDLSKTWFTLQDVLELSLLHMQQIQCLRGQYEQTVHDLTQLNAQNNVIPKNWQHVPEGVNEPKSAEKRKSVISMAPIRRKSTPSTPPKAQTTTPRRRTANGPKHRPMQLNSSLLNLNFMERMSRLASKSEKRKADMAEETVRKEMEDNLTRAVRDKRQVFSKDQVVELMERVLPAVFMPLPEKEADTSNSFPSRPASRVLDKMRRSPVAPRTSSSGNADAGGFDLLELARSVSRPASSKGDARHGQ</sequence>
<gene>
    <name evidence="2" type="ORF">BCR44DRAFT_84676</name>
</gene>
<evidence type="ECO:0000313" key="3">
    <source>
        <dbReference type="Proteomes" id="UP000193411"/>
    </source>
</evidence>
<proteinExistence type="predicted"/>
<keyword evidence="3" id="KW-1185">Reference proteome</keyword>
<dbReference type="EMBL" id="MCFL01000005">
    <property type="protein sequence ID" value="ORZ39515.1"/>
    <property type="molecule type" value="Genomic_DNA"/>
</dbReference>
<feature type="compositionally biased region" description="Basic residues" evidence="1">
    <location>
        <begin position="103"/>
        <end position="115"/>
    </location>
</feature>
<accession>A0A1Y2HY14</accession>
<feature type="region of interest" description="Disordered" evidence="1">
    <location>
        <begin position="64"/>
        <end position="117"/>
    </location>
</feature>
<reference evidence="2 3" key="1">
    <citation type="submission" date="2016-07" db="EMBL/GenBank/DDBJ databases">
        <title>Pervasive Adenine N6-methylation of Active Genes in Fungi.</title>
        <authorList>
            <consortium name="DOE Joint Genome Institute"/>
            <person name="Mondo S.J."/>
            <person name="Dannebaum R.O."/>
            <person name="Kuo R.C."/>
            <person name="Labutti K."/>
            <person name="Haridas S."/>
            <person name="Kuo A."/>
            <person name="Salamov A."/>
            <person name="Ahrendt S.R."/>
            <person name="Lipzen A."/>
            <person name="Sullivan W."/>
            <person name="Andreopoulos W.B."/>
            <person name="Clum A."/>
            <person name="Lindquist E."/>
            <person name="Daum C."/>
            <person name="Ramamoorthy G.K."/>
            <person name="Gryganskyi A."/>
            <person name="Culley D."/>
            <person name="Magnuson J.K."/>
            <person name="James T.Y."/>
            <person name="O'Malley M.A."/>
            <person name="Stajich J.E."/>
            <person name="Spatafora J.W."/>
            <person name="Visel A."/>
            <person name="Grigoriev I.V."/>
        </authorList>
    </citation>
    <scope>NUCLEOTIDE SEQUENCE [LARGE SCALE GENOMIC DNA]</scope>
    <source>
        <strain evidence="2 3">PL171</strain>
    </source>
</reference>
<name>A0A1Y2HY14_9FUNG</name>
<comment type="caution">
    <text evidence="2">The sequence shown here is derived from an EMBL/GenBank/DDBJ whole genome shotgun (WGS) entry which is preliminary data.</text>
</comment>
<evidence type="ECO:0000313" key="2">
    <source>
        <dbReference type="EMBL" id="ORZ39515.1"/>
    </source>
</evidence>
<dbReference type="AlphaFoldDB" id="A0A1Y2HY14"/>
<dbReference type="OrthoDB" id="2157345at2759"/>
<evidence type="ECO:0000256" key="1">
    <source>
        <dbReference type="SAM" id="MobiDB-lite"/>
    </source>
</evidence>
<dbReference type="Proteomes" id="UP000193411">
    <property type="component" value="Unassembled WGS sequence"/>
</dbReference>
<feature type="region of interest" description="Disordered" evidence="1">
    <location>
        <begin position="192"/>
        <end position="231"/>
    </location>
</feature>
<protein>
    <submittedName>
        <fullName evidence="2">Uncharacterized protein</fullName>
    </submittedName>
</protein>